<name>A0A917M3M0_9BACL</name>
<keyword evidence="2" id="KW-1185">Reference proteome</keyword>
<gene>
    <name evidence="1" type="ORF">GCM10010918_33510</name>
</gene>
<protein>
    <submittedName>
        <fullName evidence="1">Uncharacterized protein</fullName>
    </submittedName>
</protein>
<dbReference type="EMBL" id="BMHY01000006">
    <property type="protein sequence ID" value="GGG74633.1"/>
    <property type="molecule type" value="Genomic_DNA"/>
</dbReference>
<organism evidence="1 2">
    <name type="scientific">Paenibacillus radicis</name>
    <name type="common">ex Gao et al. 2016</name>
    <dbReference type="NCBI Taxonomy" id="1737354"/>
    <lineage>
        <taxon>Bacteria</taxon>
        <taxon>Bacillati</taxon>
        <taxon>Bacillota</taxon>
        <taxon>Bacilli</taxon>
        <taxon>Bacillales</taxon>
        <taxon>Paenibacillaceae</taxon>
        <taxon>Paenibacillus</taxon>
    </lineage>
</organism>
<comment type="caution">
    <text evidence="1">The sequence shown here is derived from an EMBL/GenBank/DDBJ whole genome shotgun (WGS) entry which is preliminary data.</text>
</comment>
<sequence length="61" mass="6985">MKSGIHTCKVRKYIRADIDFLIEKKVSLFAGNVQQAACPREIREKSAIISEVCFIVTFEPR</sequence>
<dbReference type="Proteomes" id="UP000600247">
    <property type="component" value="Unassembled WGS sequence"/>
</dbReference>
<dbReference type="AlphaFoldDB" id="A0A917M3M0"/>
<evidence type="ECO:0000313" key="2">
    <source>
        <dbReference type="Proteomes" id="UP000600247"/>
    </source>
</evidence>
<proteinExistence type="predicted"/>
<accession>A0A917M3M0</accession>
<reference evidence="1 2" key="1">
    <citation type="journal article" date="2014" name="Int. J. Syst. Evol. Microbiol.">
        <title>Complete genome sequence of Corynebacterium casei LMG S-19264T (=DSM 44701T), isolated from a smear-ripened cheese.</title>
        <authorList>
            <consortium name="US DOE Joint Genome Institute (JGI-PGF)"/>
            <person name="Walter F."/>
            <person name="Albersmeier A."/>
            <person name="Kalinowski J."/>
            <person name="Ruckert C."/>
        </authorList>
    </citation>
    <scope>NUCLEOTIDE SEQUENCE [LARGE SCALE GENOMIC DNA]</scope>
    <source>
        <strain evidence="1 2">CGMCC 1.15286</strain>
    </source>
</reference>
<evidence type="ECO:0000313" key="1">
    <source>
        <dbReference type="EMBL" id="GGG74633.1"/>
    </source>
</evidence>